<organism evidence="1 2">
    <name type="scientific">Candidatus Brocadia fulgida</name>
    <dbReference type="NCBI Taxonomy" id="380242"/>
    <lineage>
        <taxon>Bacteria</taxon>
        <taxon>Pseudomonadati</taxon>
        <taxon>Planctomycetota</taxon>
        <taxon>Candidatus Brocadiia</taxon>
        <taxon>Candidatus Brocadiales</taxon>
        <taxon>Candidatus Brocadiaceae</taxon>
        <taxon>Candidatus Brocadia</taxon>
    </lineage>
</organism>
<keyword evidence="2" id="KW-1185">Reference proteome</keyword>
<reference evidence="1 2" key="1">
    <citation type="journal article" date="2013" name="BMC Microbiol.">
        <title>Identification of the type II cytochrome c maturation pathway in anammox bacteria by comparative genomics.</title>
        <authorList>
            <person name="Ferousi C."/>
            <person name="Speth D.R."/>
            <person name="Reimann J."/>
            <person name="Op den Camp H.J."/>
            <person name="Allen J.W."/>
            <person name="Keltjens J.T."/>
            <person name="Jetten M.S."/>
        </authorList>
    </citation>
    <scope>NUCLEOTIDE SEQUENCE [LARGE SCALE GENOMIC DNA]</scope>
    <source>
        <strain evidence="1">RU1</strain>
    </source>
</reference>
<accession>A0A0M2V2C8</accession>
<dbReference type="Proteomes" id="UP000034954">
    <property type="component" value="Unassembled WGS sequence"/>
</dbReference>
<dbReference type="PROSITE" id="PS51257">
    <property type="entry name" value="PROKAR_LIPOPROTEIN"/>
    <property type="match status" value="1"/>
</dbReference>
<gene>
    <name evidence="1" type="ORF">BROFUL_00412</name>
</gene>
<evidence type="ECO:0008006" key="3">
    <source>
        <dbReference type="Google" id="ProtNLM"/>
    </source>
</evidence>
<comment type="caution">
    <text evidence="1">The sequence shown here is derived from an EMBL/GenBank/DDBJ whole genome shotgun (WGS) entry which is preliminary data.</text>
</comment>
<evidence type="ECO:0000313" key="1">
    <source>
        <dbReference type="EMBL" id="KKO20854.1"/>
    </source>
</evidence>
<proteinExistence type="predicted"/>
<dbReference type="EMBL" id="LAQJ01000056">
    <property type="protein sequence ID" value="KKO20854.1"/>
    <property type="molecule type" value="Genomic_DNA"/>
</dbReference>
<evidence type="ECO:0000313" key="2">
    <source>
        <dbReference type="Proteomes" id="UP000034954"/>
    </source>
</evidence>
<dbReference type="AlphaFoldDB" id="A0A0M2V2C8"/>
<sequence length="223" mass="25172">MISGRLRWVCVYLITLSLIFTSGCRGNKSPQEVAQYFWNAMKVQDVESCRKYATAKTRALIDPSGERFKNAVVTFGKIVIDGDLATIDTTARLSGHDAETSLPFQTILKKEDGEWRVDYVQTKETIREDNSFSEITKNLRDLGGKLSERVNEALGEMKQKMPEYEEKIKKLGDVASKKMDEALERCAAEIKKGIEKLDGIMDEILKKEGEQDKQEEPAGDVKP</sequence>
<name>A0A0M2V2C8_9BACT</name>
<protein>
    <recommendedName>
        <fullName evidence="3">DUF4878 domain-containing protein</fullName>
    </recommendedName>
</protein>